<keyword evidence="4" id="KW-1185">Reference proteome</keyword>
<comment type="caution">
    <text evidence="3">The sequence shown here is derived from an EMBL/GenBank/DDBJ whole genome shotgun (WGS) entry which is preliminary data.</text>
</comment>
<protein>
    <submittedName>
        <fullName evidence="3">Uncharacterized protein</fullName>
    </submittedName>
</protein>
<evidence type="ECO:0000256" key="1">
    <source>
        <dbReference type="ARBA" id="ARBA00022614"/>
    </source>
</evidence>
<organism evidence="3 4">
    <name type="scientific">Cirrhinus mrigala</name>
    <name type="common">Mrigala</name>
    <dbReference type="NCBI Taxonomy" id="683832"/>
    <lineage>
        <taxon>Eukaryota</taxon>
        <taxon>Metazoa</taxon>
        <taxon>Chordata</taxon>
        <taxon>Craniata</taxon>
        <taxon>Vertebrata</taxon>
        <taxon>Euteleostomi</taxon>
        <taxon>Actinopterygii</taxon>
        <taxon>Neopterygii</taxon>
        <taxon>Teleostei</taxon>
        <taxon>Ostariophysi</taxon>
        <taxon>Cypriniformes</taxon>
        <taxon>Cyprinidae</taxon>
        <taxon>Labeoninae</taxon>
        <taxon>Labeonini</taxon>
        <taxon>Cirrhinus</taxon>
    </lineage>
</organism>
<dbReference type="InterPro" id="IPR003591">
    <property type="entry name" value="Leu-rich_rpt_typical-subtyp"/>
</dbReference>
<accession>A0ABD0QFS2</accession>
<dbReference type="Pfam" id="PF00560">
    <property type="entry name" value="LRR_1"/>
    <property type="match status" value="1"/>
</dbReference>
<dbReference type="InterPro" id="IPR001611">
    <property type="entry name" value="Leu-rich_rpt"/>
</dbReference>
<dbReference type="PANTHER" id="PTHR24369">
    <property type="entry name" value="ANTIGEN BSP, PUTATIVE-RELATED"/>
    <property type="match status" value="1"/>
</dbReference>
<evidence type="ECO:0000256" key="2">
    <source>
        <dbReference type="ARBA" id="ARBA00022737"/>
    </source>
</evidence>
<sequence>MSYNKLRVITGHTFSGLTALIRLHLDHNRIEFIHPDAFSGLTSLRLLHLEANHLQKLHPATFSTFSLLRRFPVSTLKHLYLSENLLSTLPRNMLENMPQLENIFLYGNPWSCDCRMNWLRDWSARNSGNSSVSKCFECLLSR</sequence>
<dbReference type="InterPro" id="IPR050541">
    <property type="entry name" value="LRR_TM_domain-containing"/>
</dbReference>
<gene>
    <name evidence="3" type="ORF">M9458_020785</name>
</gene>
<name>A0ABD0QFS2_CIRMR</name>
<dbReference type="SMART" id="SM00369">
    <property type="entry name" value="LRR_TYP"/>
    <property type="match status" value="3"/>
</dbReference>
<reference evidence="3 4" key="1">
    <citation type="submission" date="2024-05" db="EMBL/GenBank/DDBJ databases">
        <title>Genome sequencing and assembly of Indian major carp, Cirrhinus mrigala (Hamilton, 1822).</title>
        <authorList>
            <person name="Mohindra V."/>
            <person name="Chowdhury L.M."/>
            <person name="Lal K."/>
            <person name="Jena J.K."/>
        </authorList>
    </citation>
    <scope>NUCLEOTIDE SEQUENCE [LARGE SCALE GENOMIC DNA]</scope>
    <source>
        <strain evidence="3">CM1030</strain>
        <tissue evidence="3">Blood</tissue>
    </source>
</reference>
<dbReference type="InterPro" id="IPR032675">
    <property type="entry name" value="LRR_dom_sf"/>
</dbReference>
<evidence type="ECO:0000313" key="3">
    <source>
        <dbReference type="EMBL" id="KAL0185089.1"/>
    </source>
</evidence>
<dbReference type="SUPFAM" id="SSF52058">
    <property type="entry name" value="L domain-like"/>
    <property type="match status" value="1"/>
</dbReference>
<dbReference type="Gene3D" id="3.80.10.10">
    <property type="entry name" value="Ribonuclease Inhibitor"/>
    <property type="match status" value="2"/>
</dbReference>
<dbReference type="AlphaFoldDB" id="A0ABD0QFS2"/>
<keyword evidence="2" id="KW-0677">Repeat</keyword>
<dbReference type="Proteomes" id="UP001529510">
    <property type="component" value="Unassembled WGS sequence"/>
</dbReference>
<proteinExistence type="predicted"/>
<dbReference type="EMBL" id="JAMKFB020000009">
    <property type="protein sequence ID" value="KAL0185089.1"/>
    <property type="molecule type" value="Genomic_DNA"/>
</dbReference>
<evidence type="ECO:0000313" key="4">
    <source>
        <dbReference type="Proteomes" id="UP001529510"/>
    </source>
</evidence>
<dbReference type="PANTHER" id="PTHR24369:SF163">
    <property type="entry name" value="MATRIX-REMODELING-ASSOCIATED PROTEIN 5"/>
    <property type="match status" value="1"/>
</dbReference>
<dbReference type="Pfam" id="PF13855">
    <property type="entry name" value="LRR_8"/>
    <property type="match status" value="1"/>
</dbReference>
<keyword evidence="1" id="KW-0433">Leucine-rich repeat</keyword>